<accession>A0A919PMH7</accession>
<sequence length="155" mass="16112">MGPLPCGTGGSSRPACTVYGAAVGTGWTVQSTGVKVVTNGVVPGTDQVALRVEPKEKTAAVTLVAAGPVAATRLTFRVYGGRVHGTVLRVTVSATTAPAGTAPVVLTAPVDVWTPFDLDLRELAPGQPVRRIDLVVATDMLPNAYRFFVDDLQLR</sequence>
<name>A0A919PMH7_9ACTN</name>
<dbReference type="AlphaFoldDB" id="A0A919PMH7"/>
<keyword evidence="2" id="KW-1185">Reference proteome</keyword>
<evidence type="ECO:0000313" key="1">
    <source>
        <dbReference type="EMBL" id="GIG45936.1"/>
    </source>
</evidence>
<evidence type="ECO:0000313" key="2">
    <source>
        <dbReference type="Proteomes" id="UP000660611"/>
    </source>
</evidence>
<reference evidence="1" key="1">
    <citation type="submission" date="2021-01" db="EMBL/GenBank/DDBJ databases">
        <title>Whole genome shotgun sequence of Dactylosporangium siamense NBRC 106093.</title>
        <authorList>
            <person name="Komaki H."/>
            <person name="Tamura T."/>
        </authorList>
    </citation>
    <scope>NUCLEOTIDE SEQUENCE</scope>
    <source>
        <strain evidence="1">NBRC 106093</strain>
    </source>
</reference>
<dbReference type="Proteomes" id="UP000660611">
    <property type="component" value="Unassembled WGS sequence"/>
</dbReference>
<comment type="caution">
    <text evidence="1">The sequence shown here is derived from an EMBL/GenBank/DDBJ whole genome shotgun (WGS) entry which is preliminary data.</text>
</comment>
<organism evidence="1 2">
    <name type="scientific">Dactylosporangium siamense</name>
    <dbReference type="NCBI Taxonomy" id="685454"/>
    <lineage>
        <taxon>Bacteria</taxon>
        <taxon>Bacillati</taxon>
        <taxon>Actinomycetota</taxon>
        <taxon>Actinomycetes</taxon>
        <taxon>Micromonosporales</taxon>
        <taxon>Micromonosporaceae</taxon>
        <taxon>Dactylosporangium</taxon>
    </lineage>
</organism>
<protein>
    <submittedName>
        <fullName evidence="1">Uncharacterized protein</fullName>
    </submittedName>
</protein>
<dbReference type="EMBL" id="BONQ01000058">
    <property type="protein sequence ID" value="GIG45936.1"/>
    <property type="molecule type" value="Genomic_DNA"/>
</dbReference>
<proteinExistence type="predicted"/>
<gene>
    <name evidence="1" type="ORF">Dsi01nite_039770</name>
</gene>